<dbReference type="STRING" id="145388.A0A0D2M3V0"/>
<sequence length="99" mass="11067">MAGQFQASRFKVRLESDDGEQRVTVVVGMDGLKIMNEAGSMTKRSLDLKHISRWSTIGRDSLVVYTQTPVDLEERQLCLTGDPTTIQSLLDTLTCNCMQ</sequence>
<name>A0A0D2M3V0_9CHLO</name>
<proteinExistence type="predicted"/>
<organism evidence="1 2">
    <name type="scientific">Monoraphidium neglectum</name>
    <dbReference type="NCBI Taxonomy" id="145388"/>
    <lineage>
        <taxon>Eukaryota</taxon>
        <taxon>Viridiplantae</taxon>
        <taxon>Chlorophyta</taxon>
        <taxon>core chlorophytes</taxon>
        <taxon>Chlorophyceae</taxon>
        <taxon>CS clade</taxon>
        <taxon>Sphaeropleales</taxon>
        <taxon>Selenastraceae</taxon>
        <taxon>Monoraphidium</taxon>
    </lineage>
</organism>
<protein>
    <submittedName>
        <fullName evidence="1">Uncharacterized protein</fullName>
    </submittedName>
</protein>
<dbReference type="GeneID" id="25742594"/>
<gene>
    <name evidence="1" type="ORF">MNEG_9719</name>
</gene>
<reference evidence="1 2" key="1">
    <citation type="journal article" date="2013" name="BMC Genomics">
        <title>Reconstruction of the lipid metabolism for the microalga Monoraphidium neglectum from its genome sequence reveals characteristics suitable for biofuel production.</title>
        <authorList>
            <person name="Bogen C."/>
            <person name="Al-Dilaimi A."/>
            <person name="Albersmeier A."/>
            <person name="Wichmann J."/>
            <person name="Grundmann M."/>
            <person name="Rupp O."/>
            <person name="Lauersen K.J."/>
            <person name="Blifernez-Klassen O."/>
            <person name="Kalinowski J."/>
            <person name="Goesmann A."/>
            <person name="Mussgnug J.H."/>
            <person name="Kruse O."/>
        </authorList>
    </citation>
    <scope>NUCLEOTIDE SEQUENCE [LARGE SCALE GENOMIC DNA]</scope>
    <source>
        <strain evidence="1 2">SAG 48.87</strain>
    </source>
</reference>
<accession>A0A0D2M3V0</accession>
<evidence type="ECO:0000313" key="1">
    <source>
        <dbReference type="EMBL" id="KIY98244.1"/>
    </source>
</evidence>
<dbReference type="EMBL" id="KK102257">
    <property type="protein sequence ID" value="KIY98244.1"/>
    <property type="molecule type" value="Genomic_DNA"/>
</dbReference>
<dbReference type="RefSeq" id="XP_013897264.1">
    <property type="nucleotide sequence ID" value="XM_014041810.1"/>
</dbReference>
<evidence type="ECO:0000313" key="2">
    <source>
        <dbReference type="Proteomes" id="UP000054498"/>
    </source>
</evidence>
<dbReference type="AlphaFoldDB" id="A0A0D2M3V0"/>
<dbReference type="KEGG" id="mng:MNEG_9719"/>
<keyword evidence="2" id="KW-1185">Reference proteome</keyword>
<dbReference type="Proteomes" id="UP000054498">
    <property type="component" value="Unassembled WGS sequence"/>
</dbReference>
<dbReference type="OrthoDB" id="185175at2759"/>